<reference evidence="1 2" key="1">
    <citation type="submission" date="2024-06" db="EMBL/GenBank/DDBJ databases">
        <title>The Natural Products Discovery Center: Release of the First 8490 Sequenced Strains for Exploring Actinobacteria Biosynthetic Diversity.</title>
        <authorList>
            <person name="Kalkreuter E."/>
            <person name="Kautsar S.A."/>
            <person name="Yang D."/>
            <person name="Bader C.D."/>
            <person name="Teijaro C.N."/>
            <person name="Fluegel L."/>
            <person name="Davis C.M."/>
            <person name="Simpson J.R."/>
            <person name="Lauterbach L."/>
            <person name="Steele A.D."/>
            <person name="Gui C."/>
            <person name="Meng S."/>
            <person name="Li G."/>
            <person name="Viehrig K."/>
            <person name="Ye F."/>
            <person name="Su P."/>
            <person name="Kiefer A.F."/>
            <person name="Nichols A."/>
            <person name="Cepeda A.J."/>
            <person name="Yan W."/>
            <person name="Fan B."/>
            <person name="Jiang Y."/>
            <person name="Adhikari A."/>
            <person name="Zheng C.-J."/>
            <person name="Schuster L."/>
            <person name="Cowan T.M."/>
            <person name="Smanski M.J."/>
            <person name="Chevrette M.G."/>
            <person name="De Carvalho L.P.S."/>
            <person name="Shen B."/>
        </authorList>
    </citation>
    <scope>NUCLEOTIDE SEQUENCE [LARGE SCALE GENOMIC DNA]</scope>
    <source>
        <strain evidence="1 2">NPDC033039</strain>
    </source>
</reference>
<dbReference type="Proteomes" id="UP001550853">
    <property type="component" value="Unassembled WGS sequence"/>
</dbReference>
<protein>
    <submittedName>
        <fullName evidence="1">Imm49 family immunity protein</fullName>
    </submittedName>
</protein>
<proteinExistence type="predicted"/>
<dbReference type="RefSeq" id="WP_078654130.1">
    <property type="nucleotide sequence ID" value="NZ_JBEZVI010000029.1"/>
</dbReference>
<gene>
    <name evidence="1" type="ORF">AB0E61_27005</name>
</gene>
<evidence type="ECO:0000313" key="2">
    <source>
        <dbReference type="Proteomes" id="UP001550853"/>
    </source>
</evidence>
<evidence type="ECO:0000313" key="1">
    <source>
        <dbReference type="EMBL" id="MEU3713732.1"/>
    </source>
</evidence>
<keyword evidence="2" id="KW-1185">Reference proteome</keyword>
<accession>A0ABV2Z6W1</accession>
<comment type="caution">
    <text evidence="1">The sequence shown here is derived from an EMBL/GenBank/DDBJ whole genome shotgun (WGS) entry which is preliminary data.</text>
</comment>
<dbReference type="InterPro" id="IPR029074">
    <property type="entry name" value="Imm49"/>
</dbReference>
<organism evidence="1 2">
    <name type="scientific">Streptomyces catenulae</name>
    <dbReference type="NCBI Taxonomy" id="66875"/>
    <lineage>
        <taxon>Bacteria</taxon>
        <taxon>Bacillati</taxon>
        <taxon>Actinomycetota</taxon>
        <taxon>Actinomycetes</taxon>
        <taxon>Kitasatosporales</taxon>
        <taxon>Streptomycetaceae</taxon>
        <taxon>Streptomyces</taxon>
    </lineage>
</organism>
<sequence length="100" mass="10872">MKPGRRRERRGLGFVAPPAVLLPQLSGGDEQSFNLAFLDALAGCRGHVADRAASCDATPSLGILALARHAHCRTWHIQVASPFLPPRPFQDWSAASDRRC</sequence>
<dbReference type="EMBL" id="JBEZVI010000029">
    <property type="protein sequence ID" value="MEU3713732.1"/>
    <property type="molecule type" value="Genomic_DNA"/>
</dbReference>
<dbReference type="Pfam" id="PF15575">
    <property type="entry name" value="Imm49"/>
    <property type="match status" value="1"/>
</dbReference>
<name>A0ABV2Z6W1_9ACTN</name>